<dbReference type="AlphaFoldDB" id="A0A1E1KGE6"/>
<evidence type="ECO:0000313" key="1">
    <source>
        <dbReference type="EMBL" id="CZS97107.1"/>
    </source>
</evidence>
<dbReference type="EMBL" id="FJUX01000030">
    <property type="protein sequence ID" value="CZS97107.1"/>
    <property type="molecule type" value="Genomic_DNA"/>
</dbReference>
<dbReference type="Proteomes" id="UP000178912">
    <property type="component" value="Unassembled WGS sequence"/>
</dbReference>
<organism evidence="1 2">
    <name type="scientific">Rhynchosporium agropyri</name>
    <dbReference type="NCBI Taxonomy" id="914238"/>
    <lineage>
        <taxon>Eukaryota</taxon>
        <taxon>Fungi</taxon>
        <taxon>Dikarya</taxon>
        <taxon>Ascomycota</taxon>
        <taxon>Pezizomycotina</taxon>
        <taxon>Leotiomycetes</taxon>
        <taxon>Helotiales</taxon>
        <taxon>Ploettnerulaceae</taxon>
        <taxon>Rhynchosporium</taxon>
    </lineage>
</organism>
<accession>A0A1E1KGE6</accession>
<protein>
    <submittedName>
        <fullName evidence="1">Uncharacterized protein</fullName>
    </submittedName>
</protein>
<evidence type="ECO:0000313" key="2">
    <source>
        <dbReference type="Proteomes" id="UP000178912"/>
    </source>
</evidence>
<keyword evidence="2" id="KW-1185">Reference proteome</keyword>
<name>A0A1E1KGE6_9HELO</name>
<dbReference type="OrthoDB" id="3506617at2759"/>
<proteinExistence type="predicted"/>
<reference evidence="2" key="1">
    <citation type="submission" date="2016-03" db="EMBL/GenBank/DDBJ databases">
        <authorList>
            <person name="Guldener U."/>
        </authorList>
    </citation>
    <scope>NUCLEOTIDE SEQUENCE [LARGE SCALE GENOMIC DNA]</scope>
    <source>
        <strain evidence="2">04CH-RAC-A.6.1</strain>
    </source>
</reference>
<gene>
    <name evidence="1" type="ORF">RAG0_06233</name>
</gene>
<sequence>MSSSERPSLVAKRTHVRAAKHSAITPPDLPTPPRTLDRVIVGLGYAGLATYLFTSHRKFIPWELAGLGLGSLGVGYGLFDLGRRTGIIQGASFAVRSSEEKRESLMNDEDWKEEYQGMEFDTLQKADQIAWLRKEEKRIHEVQAAEQAECGLAYIEKEEAYRDYEKKGGYGGETWKRYSAADDLCQEIYKKWELQQQRLRQIRKEINALSEGI</sequence>